<accession>A0A146F8K1</accession>
<feature type="compositionally biased region" description="Acidic residues" evidence="1">
    <location>
        <begin position="9"/>
        <end position="25"/>
    </location>
</feature>
<reference evidence="3" key="2">
    <citation type="submission" date="2016-02" db="EMBL/GenBank/DDBJ databases">
        <title>Genome sequencing of Aspergillus luchuensis NBRC 4314.</title>
        <authorList>
            <person name="Yamada O."/>
        </authorList>
    </citation>
    <scope>NUCLEOTIDE SEQUENCE [LARGE SCALE GENOMIC DNA]</scope>
    <source>
        <strain evidence="3">RIB 2604</strain>
    </source>
</reference>
<dbReference type="Proteomes" id="UP000075230">
    <property type="component" value="Unassembled WGS sequence"/>
</dbReference>
<feature type="compositionally biased region" description="Polar residues" evidence="1">
    <location>
        <begin position="58"/>
        <end position="67"/>
    </location>
</feature>
<evidence type="ECO:0000313" key="2">
    <source>
        <dbReference type="EMBL" id="GAT22450.1"/>
    </source>
</evidence>
<proteinExistence type="predicted"/>
<feature type="region of interest" description="Disordered" evidence="1">
    <location>
        <begin position="1"/>
        <end position="80"/>
    </location>
</feature>
<organism evidence="2 3">
    <name type="scientific">Aspergillus kawachii</name>
    <name type="common">White koji mold</name>
    <name type="synonym">Aspergillus awamori var. kawachi</name>
    <dbReference type="NCBI Taxonomy" id="1069201"/>
    <lineage>
        <taxon>Eukaryota</taxon>
        <taxon>Fungi</taxon>
        <taxon>Dikarya</taxon>
        <taxon>Ascomycota</taxon>
        <taxon>Pezizomycotina</taxon>
        <taxon>Eurotiomycetes</taxon>
        <taxon>Eurotiomycetidae</taxon>
        <taxon>Eurotiales</taxon>
        <taxon>Aspergillaceae</taxon>
        <taxon>Aspergillus</taxon>
        <taxon>Aspergillus subgen. Circumdati</taxon>
    </lineage>
</organism>
<dbReference type="EMBL" id="BCWF01000015">
    <property type="protein sequence ID" value="GAT22450.1"/>
    <property type="molecule type" value="Genomic_DNA"/>
</dbReference>
<evidence type="ECO:0000313" key="3">
    <source>
        <dbReference type="Proteomes" id="UP000075230"/>
    </source>
</evidence>
<gene>
    <name evidence="2" type="ORF">RIB2604_01504840</name>
</gene>
<comment type="caution">
    <text evidence="2">The sequence shown here is derived from an EMBL/GenBank/DDBJ whole genome shotgun (WGS) entry which is preliminary data.</text>
</comment>
<reference evidence="2 3" key="1">
    <citation type="journal article" date="2016" name="DNA Res.">
        <title>Genome sequence of Aspergillus luchuensis NBRC 4314.</title>
        <authorList>
            <person name="Yamada O."/>
            <person name="Machida M."/>
            <person name="Hosoyama A."/>
            <person name="Goto M."/>
            <person name="Takahashi T."/>
            <person name="Futagami T."/>
            <person name="Yamagata Y."/>
            <person name="Takeuchi M."/>
            <person name="Kobayashi T."/>
            <person name="Koike H."/>
            <person name="Abe K."/>
            <person name="Asai K."/>
            <person name="Arita M."/>
            <person name="Fujita N."/>
            <person name="Fukuda K."/>
            <person name="Higa K."/>
            <person name="Horikawa H."/>
            <person name="Ishikawa T."/>
            <person name="Jinno K."/>
            <person name="Kato Y."/>
            <person name="Kirimura K."/>
            <person name="Mizutani O."/>
            <person name="Nakasone K."/>
            <person name="Sano M."/>
            <person name="Shiraishi Y."/>
            <person name="Tsukahara M."/>
            <person name="Gomi K."/>
        </authorList>
    </citation>
    <scope>NUCLEOTIDE SEQUENCE [LARGE SCALE GENOMIC DNA]</scope>
    <source>
        <strain evidence="2 3">RIB 2604</strain>
    </source>
</reference>
<evidence type="ECO:0000256" key="1">
    <source>
        <dbReference type="SAM" id="MobiDB-lite"/>
    </source>
</evidence>
<name>A0A146F8K1_ASPKA</name>
<protein>
    <submittedName>
        <fullName evidence="2">Camp independent regulatory protein</fullName>
    </submittedName>
</protein>
<dbReference type="AlphaFoldDB" id="A0A146F8K1"/>
<sequence>MYPRRLDEMETEDLASAEVAEEVDREEMVEKVRSGEGQEEIAGVAGMEGEGDEARTGAMNSGSTDSSILGGCSPHHSSQVDDSELPDIHLLFRKCLEGIMQSVPRKSSGRAALVLPGLSASPVPGSPASKLRHGFPSIFALRNTRSHHYWWDLSLLIISERNLETLSMFITSIVVIIERRSIR</sequence>
<feature type="compositionally biased region" description="Basic and acidic residues" evidence="1">
    <location>
        <begin position="26"/>
        <end position="36"/>
    </location>
</feature>